<evidence type="ECO:0000313" key="1">
    <source>
        <dbReference type="EMBL" id="TGB38221.1"/>
    </source>
</evidence>
<dbReference type="RefSeq" id="WP_135361525.1">
    <property type="nucleotide sequence ID" value="NZ_RWJZ01000015.1"/>
</dbReference>
<accession>A0A4Z0HMP9</accession>
<name>A0A4Z0HMP9_MYCPR</name>
<gene>
    <name evidence="1" type="ORF">EJD98_25175</name>
</gene>
<evidence type="ECO:0000313" key="2">
    <source>
        <dbReference type="Proteomes" id="UP000297792"/>
    </source>
</evidence>
<keyword evidence="2" id="KW-1185">Reference proteome</keyword>
<dbReference type="AlphaFoldDB" id="A0A4Z0HMP9"/>
<proteinExistence type="predicted"/>
<dbReference type="EMBL" id="RWKA01000017">
    <property type="protein sequence ID" value="TGB38221.1"/>
    <property type="molecule type" value="Genomic_DNA"/>
</dbReference>
<reference evidence="1 2" key="1">
    <citation type="submission" date="2018-12" db="EMBL/GenBank/DDBJ databases">
        <title>Draft genome sequences of Mycolicibacterium peregrinum isolated from a pig with lymphadenitis and from soil on the same Japanese pig farm.</title>
        <authorList>
            <person name="Komatsu T."/>
            <person name="Ohya K."/>
            <person name="Sawai K."/>
            <person name="Odoi J.O."/>
            <person name="Otsu K."/>
            <person name="Ota A."/>
            <person name="Ito T."/>
            <person name="Kawai M."/>
            <person name="Maruyama F."/>
        </authorList>
    </citation>
    <scope>NUCLEOTIDE SEQUENCE [LARGE SCALE GENOMIC DNA]</scope>
    <source>
        <strain evidence="1 2">138</strain>
    </source>
</reference>
<comment type="caution">
    <text evidence="1">The sequence shown here is derived from an EMBL/GenBank/DDBJ whole genome shotgun (WGS) entry which is preliminary data.</text>
</comment>
<protein>
    <submittedName>
        <fullName evidence="1">Uncharacterized protein</fullName>
    </submittedName>
</protein>
<organism evidence="1 2">
    <name type="scientific">Mycolicibacterium peregrinum</name>
    <name type="common">Mycobacterium peregrinum</name>
    <dbReference type="NCBI Taxonomy" id="43304"/>
    <lineage>
        <taxon>Bacteria</taxon>
        <taxon>Bacillati</taxon>
        <taxon>Actinomycetota</taxon>
        <taxon>Actinomycetes</taxon>
        <taxon>Mycobacteriales</taxon>
        <taxon>Mycobacteriaceae</taxon>
        <taxon>Mycolicibacterium</taxon>
    </lineage>
</organism>
<dbReference type="Proteomes" id="UP000297792">
    <property type="component" value="Unassembled WGS sequence"/>
</dbReference>
<sequence length="119" mass="13585">MDVDYNDQKLNDGLESLLHEKKSGWLSDFTSWDWDEVHLFHEWTEREFIEETVGAPVLKNDFYDSKASLLIFELDGKPVKAAGISGDYLRGENFRVTWPTDVMLRPEGGGYLTLTAPAT</sequence>